<sequence length="198" mass="21821">MEIDESDLSFESLLPKAVAKPRLVSTDSGGATLVVALHCLLVKEGFQRTYRHGPMPVSSSPLKSVLRLLRSPYYLEGSFRGDEDNTWLLEYTRRDAPGLFVLQCSLAKGMMIVCGAEVDNPDNCNMLSLRVSKYVPELARCRQTRWEGVFDNGAALAEMFLAAVARHLIAASYPAQGPKLSPKPKVTVDIFSFGTHKS</sequence>
<proteinExistence type="predicted"/>
<dbReference type="AlphaFoldDB" id="A0A061R0Z6"/>
<organism evidence="1">
    <name type="scientific">Tetraselmis sp. GSL018</name>
    <dbReference type="NCBI Taxonomy" id="582737"/>
    <lineage>
        <taxon>Eukaryota</taxon>
        <taxon>Viridiplantae</taxon>
        <taxon>Chlorophyta</taxon>
        <taxon>core chlorophytes</taxon>
        <taxon>Chlorodendrophyceae</taxon>
        <taxon>Chlorodendrales</taxon>
        <taxon>Chlorodendraceae</taxon>
        <taxon>Tetraselmis</taxon>
    </lineage>
</organism>
<name>A0A061R0Z6_9CHLO</name>
<dbReference type="EMBL" id="GBEZ01022417">
    <property type="protein sequence ID" value="JAC64424.1"/>
    <property type="molecule type" value="Transcribed_RNA"/>
</dbReference>
<evidence type="ECO:0000313" key="1">
    <source>
        <dbReference type="EMBL" id="JAC64424.1"/>
    </source>
</evidence>
<reference evidence="1" key="1">
    <citation type="submission" date="2014-05" db="EMBL/GenBank/DDBJ databases">
        <title>The transcriptome of the halophilic microalga Tetraselmis sp. GSL018 isolated from the Great Salt Lake, Utah.</title>
        <authorList>
            <person name="Jinkerson R.E."/>
            <person name="D'Adamo S."/>
            <person name="Posewitz M.C."/>
        </authorList>
    </citation>
    <scope>NUCLEOTIDE SEQUENCE</scope>
    <source>
        <strain evidence="1">GSL018</strain>
    </source>
</reference>
<gene>
    <name evidence="1" type="ORF">TSPGSL018_18336</name>
</gene>
<dbReference type="Gene3D" id="3.40.1000.30">
    <property type="match status" value="1"/>
</dbReference>
<accession>A0A061R0Z6</accession>
<protein>
    <submittedName>
        <fullName evidence="1">Uncharacterized protein</fullName>
    </submittedName>
</protein>